<gene>
    <name evidence="3" type="ORF">METZ01_LOCUS404376</name>
</gene>
<dbReference type="PANTHER" id="PTHR11142">
    <property type="entry name" value="PSEUDOURIDYLATE SYNTHASE"/>
    <property type="match status" value="1"/>
</dbReference>
<dbReference type="GO" id="GO:0009982">
    <property type="term" value="F:pseudouridine synthase activity"/>
    <property type="evidence" value="ECO:0007669"/>
    <property type="project" value="InterPro"/>
</dbReference>
<evidence type="ECO:0000259" key="2">
    <source>
        <dbReference type="Pfam" id="PF01416"/>
    </source>
</evidence>
<dbReference type="AlphaFoldDB" id="A0A382VYB1"/>
<feature type="non-terminal residue" evidence="3">
    <location>
        <position position="60"/>
    </location>
</feature>
<dbReference type="Pfam" id="PF01416">
    <property type="entry name" value="PseudoU_synth_1"/>
    <property type="match status" value="1"/>
</dbReference>
<dbReference type="SUPFAM" id="SSF55120">
    <property type="entry name" value="Pseudouridine synthase"/>
    <property type="match status" value="1"/>
</dbReference>
<evidence type="ECO:0000313" key="3">
    <source>
        <dbReference type="EMBL" id="SVD51522.1"/>
    </source>
</evidence>
<sequence length="60" mass="6567">MARFKLTIEYDGGPFVGWQRQDNGLGVQHVLEEAIRGFTNEVVTLHCAGRTDAGVHALGQ</sequence>
<keyword evidence="1" id="KW-0413">Isomerase</keyword>
<dbReference type="InterPro" id="IPR001406">
    <property type="entry name" value="PsdUridine_synth_TruA"/>
</dbReference>
<proteinExistence type="predicted"/>
<accession>A0A382VYB1</accession>
<feature type="domain" description="Pseudouridine synthase I TruA alpha/beta" evidence="2">
    <location>
        <begin position="8"/>
        <end position="60"/>
    </location>
</feature>
<dbReference type="EMBL" id="UINC01155584">
    <property type="protein sequence ID" value="SVD51522.1"/>
    <property type="molecule type" value="Genomic_DNA"/>
</dbReference>
<evidence type="ECO:0000256" key="1">
    <source>
        <dbReference type="ARBA" id="ARBA00023235"/>
    </source>
</evidence>
<dbReference type="Gene3D" id="3.30.70.580">
    <property type="entry name" value="Pseudouridine synthase I, catalytic domain, N-terminal subdomain"/>
    <property type="match status" value="1"/>
</dbReference>
<protein>
    <recommendedName>
        <fullName evidence="2">Pseudouridine synthase I TruA alpha/beta domain-containing protein</fullName>
    </recommendedName>
</protein>
<organism evidence="3">
    <name type="scientific">marine metagenome</name>
    <dbReference type="NCBI Taxonomy" id="408172"/>
    <lineage>
        <taxon>unclassified sequences</taxon>
        <taxon>metagenomes</taxon>
        <taxon>ecological metagenomes</taxon>
    </lineage>
</organism>
<dbReference type="GO" id="GO:0003723">
    <property type="term" value="F:RNA binding"/>
    <property type="evidence" value="ECO:0007669"/>
    <property type="project" value="InterPro"/>
</dbReference>
<reference evidence="3" key="1">
    <citation type="submission" date="2018-05" db="EMBL/GenBank/DDBJ databases">
        <authorList>
            <person name="Lanie J.A."/>
            <person name="Ng W.-L."/>
            <person name="Kazmierczak K.M."/>
            <person name="Andrzejewski T.M."/>
            <person name="Davidsen T.M."/>
            <person name="Wayne K.J."/>
            <person name="Tettelin H."/>
            <person name="Glass J.I."/>
            <person name="Rusch D."/>
            <person name="Podicherti R."/>
            <person name="Tsui H.-C.T."/>
            <person name="Winkler M.E."/>
        </authorList>
    </citation>
    <scope>NUCLEOTIDE SEQUENCE</scope>
</reference>
<dbReference type="GO" id="GO:0031119">
    <property type="term" value="P:tRNA pseudouridine synthesis"/>
    <property type="evidence" value="ECO:0007669"/>
    <property type="project" value="TreeGrafter"/>
</dbReference>
<dbReference type="InterPro" id="IPR020097">
    <property type="entry name" value="PsdUridine_synth_TruA_a/b_dom"/>
</dbReference>
<dbReference type="PANTHER" id="PTHR11142:SF0">
    <property type="entry name" value="TRNA PSEUDOURIDINE SYNTHASE-LIKE 1"/>
    <property type="match status" value="1"/>
</dbReference>
<name>A0A382VYB1_9ZZZZ</name>
<dbReference type="InterPro" id="IPR020103">
    <property type="entry name" value="PsdUridine_synth_cat_dom_sf"/>
</dbReference>
<dbReference type="InterPro" id="IPR020094">
    <property type="entry name" value="TruA/RsuA/RluB/E/F_N"/>
</dbReference>